<dbReference type="PROSITE" id="PS51272">
    <property type="entry name" value="SLH"/>
    <property type="match status" value="1"/>
</dbReference>
<dbReference type="GO" id="GO:0015288">
    <property type="term" value="F:porin activity"/>
    <property type="evidence" value="ECO:0007669"/>
    <property type="project" value="InterPro"/>
</dbReference>
<dbReference type="OrthoDB" id="474791at2"/>
<dbReference type="PANTHER" id="PTHR43308:SF1">
    <property type="entry name" value="OUTER MEMBRANE PROTEIN ALPHA"/>
    <property type="match status" value="1"/>
</dbReference>
<dbReference type="InterPro" id="IPR001119">
    <property type="entry name" value="SLH_dom"/>
</dbReference>
<dbReference type="InterPro" id="IPR038673">
    <property type="entry name" value="OprB_sf"/>
</dbReference>
<name>A0A433UVV5_9CYAN</name>
<keyword evidence="6" id="KW-1185">Reference proteome</keyword>
<evidence type="ECO:0000313" key="5">
    <source>
        <dbReference type="EMBL" id="RUS97995.1"/>
    </source>
</evidence>
<dbReference type="NCBIfam" id="NF033921">
    <property type="entry name" value="por_somb"/>
    <property type="match status" value="1"/>
</dbReference>
<protein>
    <recommendedName>
        <fullName evidence="4">SLH domain-containing protein</fullName>
    </recommendedName>
</protein>
<dbReference type="EMBL" id="RSCL01000030">
    <property type="protein sequence ID" value="RUS97995.1"/>
    <property type="molecule type" value="Genomic_DNA"/>
</dbReference>
<evidence type="ECO:0000256" key="3">
    <source>
        <dbReference type="SAM" id="Coils"/>
    </source>
</evidence>
<dbReference type="AlphaFoldDB" id="A0A433UVV5"/>
<dbReference type="GO" id="GO:0008643">
    <property type="term" value="P:carbohydrate transport"/>
    <property type="evidence" value="ECO:0007669"/>
    <property type="project" value="InterPro"/>
</dbReference>
<evidence type="ECO:0000259" key="4">
    <source>
        <dbReference type="PROSITE" id="PS51272"/>
    </source>
</evidence>
<comment type="caution">
    <text evidence="5">The sequence shown here is derived from an EMBL/GenBank/DDBJ whole genome shotgun (WGS) entry which is preliminary data.</text>
</comment>
<organism evidence="5 6">
    <name type="scientific">Dulcicalothrix desertica PCC 7102</name>
    <dbReference type="NCBI Taxonomy" id="232991"/>
    <lineage>
        <taxon>Bacteria</taxon>
        <taxon>Bacillati</taxon>
        <taxon>Cyanobacteriota</taxon>
        <taxon>Cyanophyceae</taxon>
        <taxon>Nostocales</taxon>
        <taxon>Calotrichaceae</taxon>
        <taxon>Dulcicalothrix</taxon>
    </lineage>
</organism>
<gene>
    <name evidence="5" type="ORF">DSM106972_082140</name>
</gene>
<dbReference type="InterPro" id="IPR007049">
    <property type="entry name" value="Carb-sel_porin_OprB"/>
</dbReference>
<dbReference type="Proteomes" id="UP000271624">
    <property type="component" value="Unassembled WGS sequence"/>
</dbReference>
<dbReference type="Pfam" id="PF04966">
    <property type="entry name" value="OprB"/>
    <property type="match status" value="1"/>
</dbReference>
<dbReference type="InterPro" id="IPR051465">
    <property type="entry name" value="Cell_Envelope_Struct_Comp"/>
</dbReference>
<dbReference type="InterPro" id="IPR047684">
    <property type="entry name" value="Por_som-like"/>
</dbReference>
<dbReference type="RefSeq" id="WP_127086252.1">
    <property type="nucleotide sequence ID" value="NZ_RSCL01000030.1"/>
</dbReference>
<dbReference type="GO" id="GO:0016020">
    <property type="term" value="C:membrane"/>
    <property type="evidence" value="ECO:0007669"/>
    <property type="project" value="InterPro"/>
</dbReference>
<keyword evidence="3" id="KW-0175">Coiled coil</keyword>
<evidence type="ECO:0000256" key="2">
    <source>
        <dbReference type="RuleBase" id="RU363072"/>
    </source>
</evidence>
<evidence type="ECO:0000313" key="6">
    <source>
        <dbReference type="Proteomes" id="UP000271624"/>
    </source>
</evidence>
<reference evidence="5" key="1">
    <citation type="submission" date="2018-12" db="EMBL/GenBank/DDBJ databases">
        <authorList>
            <person name="Will S."/>
            <person name="Neumann-Schaal M."/>
            <person name="Henke P."/>
        </authorList>
    </citation>
    <scope>NUCLEOTIDE SEQUENCE</scope>
    <source>
        <strain evidence="5">PCC 7102</strain>
    </source>
</reference>
<comment type="similarity">
    <text evidence="1 2">Belongs to the OprB family.</text>
</comment>
<proteinExistence type="inferred from homology"/>
<evidence type="ECO:0000256" key="1">
    <source>
        <dbReference type="ARBA" id="ARBA00008769"/>
    </source>
</evidence>
<accession>A0A433UVV5</accession>
<sequence length="568" mass="62734">MVKSFRGLKVSLVILLNSLFPFSQVYAIKVHFAKNIPEQSLSQMQLQPDIEKLEPKAPTLHPSYELSFSDTKQGKTSFAQKFNLVTSVENDAKCELSCENEITSVSELSDIHPTDWVYTALQSLLDRYGLSADKKFDGNRSLTRYEFAALISAAIDSINKQIALNSQNITQENLKLLQRLQTEFATELDNLERRVELLEQRSPGELNQFSTTTKLTGEVLFAVIGVEDKKNDNDNNITLGSRVRLNFNTSFTGKDNLRVRLQSSNLPRLDRVTGTDMARLAFQGSDNHQVRVSGLDYSFLISKDLRVLIPVVGGDLADFTDPLNTYISGSSRGAISRFGQRNPIYRQGGGAGLGLSYEISDAFEFEVGFIASDVDDPDVGFNKADYGAIAQLTLEPAQDIEFGLTYIYSYNNVNTGTGSERANDPFDDESEAIVANSFGFQSTIKLNPNITVGGWVGYTQATATDLENSPTANIFNWAFTLALPDFGSEGSLAGFTIGQPPKVTSNDFTVGNSKYQDSDTSLHLEAFYRLQASKNLGVTFGVLMITNPEHNSNNDSIYVGTVRTTFRF</sequence>
<feature type="domain" description="SLH" evidence="4">
    <location>
        <begin position="104"/>
        <end position="165"/>
    </location>
</feature>
<reference evidence="5" key="2">
    <citation type="journal article" date="2019" name="Genome Biol. Evol.">
        <title>Day and night: Metabolic profiles and evolutionary relationships of six axenic non-marine cyanobacteria.</title>
        <authorList>
            <person name="Will S.E."/>
            <person name="Henke P."/>
            <person name="Boedeker C."/>
            <person name="Huang S."/>
            <person name="Brinkmann H."/>
            <person name="Rohde M."/>
            <person name="Jarek M."/>
            <person name="Friedl T."/>
            <person name="Seufert S."/>
            <person name="Schumacher M."/>
            <person name="Overmann J."/>
            <person name="Neumann-Schaal M."/>
            <person name="Petersen J."/>
        </authorList>
    </citation>
    <scope>NUCLEOTIDE SEQUENCE [LARGE SCALE GENOMIC DNA]</scope>
    <source>
        <strain evidence="5">PCC 7102</strain>
    </source>
</reference>
<dbReference type="Gene3D" id="2.40.160.180">
    <property type="entry name" value="Carbohydrate-selective porin OprB"/>
    <property type="match status" value="1"/>
</dbReference>
<feature type="coiled-coil region" evidence="3">
    <location>
        <begin position="174"/>
        <end position="208"/>
    </location>
</feature>
<dbReference type="PANTHER" id="PTHR43308">
    <property type="entry name" value="OUTER MEMBRANE PROTEIN ALPHA-RELATED"/>
    <property type="match status" value="1"/>
</dbReference>